<name>A0A1F8BA96_9BACT</name>
<evidence type="ECO:0000313" key="2">
    <source>
        <dbReference type="EMBL" id="OGM60599.1"/>
    </source>
</evidence>
<dbReference type="Proteomes" id="UP000176404">
    <property type="component" value="Unassembled WGS sequence"/>
</dbReference>
<dbReference type="EMBL" id="MGHD01000003">
    <property type="protein sequence ID" value="OGM60599.1"/>
    <property type="molecule type" value="Genomic_DNA"/>
</dbReference>
<keyword evidence="1" id="KW-0812">Transmembrane</keyword>
<keyword evidence="1" id="KW-1133">Transmembrane helix</keyword>
<gene>
    <name evidence="2" type="ORF">A2892_00955</name>
</gene>
<accession>A0A1F8BA96</accession>
<proteinExistence type="predicted"/>
<evidence type="ECO:0000256" key="1">
    <source>
        <dbReference type="SAM" id="Phobius"/>
    </source>
</evidence>
<protein>
    <submittedName>
        <fullName evidence="2">Uncharacterized protein</fullName>
    </submittedName>
</protein>
<comment type="caution">
    <text evidence="2">The sequence shown here is derived from an EMBL/GenBank/DDBJ whole genome shotgun (WGS) entry which is preliminary data.</text>
</comment>
<organism evidence="2 3">
    <name type="scientific">Candidatus Woesebacteria bacterium RIFCSPLOWO2_01_FULL_39_10b</name>
    <dbReference type="NCBI Taxonomy" id="1802517"/>
    <lineage>
        <taxon>Bacteria</taxon>
        <taxon>Candidatus Woeseibacteriota</taxon>
    </lineage>
</organism>
<sequence length="99" mass="11971">MSKKLFKIILIVVFLISLFVGSIKTELKQDIRVILLVMAGYLFFLYRLKPRQNYLILFQILLLSLYPLLWFSFPDKNLYWYGLLMFINLFFIVLNYLSF</sequence>
<feature type="transmembrane region" description="Helical" evidence="1">
    <location>
        <begin position="79"/>
        <end position="97"/>
    </location>
</feature>
<feature type="transmembrane region" description="Helical" evidence="1">
    <location>
        <begin position="31"/>
        <end position="48"/>
    </location>
</feature>
<reference evidence="2 3" key="1">
    <citation type="journal article" date="2016" name="Nat. Commun.">
        <title>Thousands of microbial genomes shed light on interconnected biogeochemical processes in an aquifer system.</title>
        <authorList>
            <person name="Anantharaman K."/>
            <person name="Brown C.T."/>
            <person name="Hug L.A."/>
            <person name="Sharon I."/>
            <person name="Castelle C.J."/>
            <person name="Probst A.J."/>
            <person name="Thomas B.C."/>
            <person name="Singh A."/>
            <person name="Wilkins M.J."/>
            <person name="Karaoz U."/>
            <person name="Brodie E.L."/>
            <person name="Williams K.H."/>
            <person name="Hubbard S.S."/>
            <person name="Banfield J.F."/>
        </authorList>
    </citation>
    <scope>NUCLEOTIDE SEQUENCE [LARGE SCALE GENOMIC DNA]</scope>
</reference>
<dbReference type="AlphaFoldDB" id="A0A1F8BA96"/>
<keyword evidence="1" id="KW-0472">Membrane</keyword>
<evidence type="ECO:0000313" key="3">
    <source>
        <dbReference type="Proteomes" id="UP000176404"/>
    </source>
</evidence>
<feature type="transmembrane region" description="Helical" evidence="1">
    <location>
        <begin position="55"/>
        <end position="73"/>
    </location>
</feature>